<feature type="compositionally biased region" description="Low complexity" evidence="11">
    <location>
        <begin position="685"/>
        <end position="703"/>
    </location>
</feature>
<dbReference type="PROSITE" id="PS01032">
    <property type="entry name" value="PPM_1"/>
    <property type="match status" value="1"/>
</dbReference>
<feature type="region of interest" description="Disordered" evidence="11">
    <location>
        <begin position="655"/>
        <end position="703"/>
    </location>
</feature>
<dbReference type="GeneID" id="19015833"/>
<reference evidence="13 14" key="1">
    <citation type="submission" date="2011-10" db="EMBL/GenBank/DDBJ databases">
        <authorList>
            <person name="Genoscope - CEA"/>
        </authorList>
    </citation>
    <scope>NUCLEOTIDE SEQUENCE [LARGE SCALE GENOMIC DNA]</scope>
    <source>
        <strain evidence="13 14">RCC 1105</strain>
    </source>
</reference>
<name>K8EVS1_9CHLO</name>
<dbReference type="GO" id="GO:0004722">
    <property type="term" value="F:protein serine/threonine phosphatase activity"/>
    <property type="evidence" value="ECO:0007669"/>
    <property type="project" value="UniProtKB-EC"/>
</dbReference>
<feature type="compositionally biased region" description="Basic residues" evidence="11">
    <location>
        <begin position="670"/>
        <end position="684"/>
    </location>
</feature>
<evidence type="ECO:0000256" key="8">
    <source>
        <dbReference type="ARBA" id="ARBA00023211"/>
    </source>
</evidence>
<dbReference type="InterPro" id="IPR015655">
    <property type="entry name" value="PP2C"/>
</dbReference>
<organism evidence="13 14">
    <name type="scientific">Bathycoccus prasinos</name>
    <dbReference type="NCBI Taxonomy" id="41875"/>
    <lineage>
        <taxon>Eukaryota</taxon>
        <taxon>Viridiplantae</taxon>
        <taxon>Chlorophyta</taxon>
        <taxon>Mamiellophyceae</taxon>
        <taxon>Mamiellales</taxon>
        <taxon>Bathycoccaceae</taxon>
        <taxon>Bathycoccus</taxon>
    </lineage>
</organism>
<feature type="compositionally biased region" description="Basic residues" evidence="11">
    <location>
        <begin position="563"/>
        <end position="572"/>
    </location>
</feature>
<evidence type="ECO:0000256" key="5">
    <source>
        <dbReference type="ARBA" id="ARBA00022801"/>
    </source>
</evidence>
<dbReference type="GO" id="GO:0046872">
    <property type="term" value="F:metal ion binding"/>
    <property type="evidence" value="ECO:0007669"/>
    <property type="project" value="UniProtKB-KW"/>
</dbReference>
<keyword evidence="14" id="KW-1185">Reference proteome</keyword>
<feature type="region of interest" description="Disordered" evidence="11">
    <location>
        <begin position="433"/>
        <end position="597"/>
    </location>
</feature>
<feature type="region of interest" description="Disordered" evidence="11">
    <location>
        <begin position="219"/>
        <end position="238"/>
    </location>
</feature>
<feature type="compositionally biased region" description="Low complexity" evidence="11">
    <location>
        <begin position="586"/>
        <end position="597"/>
    </location>
</feature>
<feature type="coiled-coil region" evidence="10">
    <location>
        <begin position="98"/>
        <end position="128"/>
    </location>
</feature>
<evidence type="ECO:0000256" key="3">
    <source>
        <dbReference type="ARBA" id="ARBA00013081"/>
    </source>
</evidence>
<evidence type="ECO:0000313" key="14">
    <source>
        <dbReference type="Proteomes" id="UP000198341"/>
    </source>
</evidence>
<dbReference type="STRING" id="41875.K8EVS1"/>
<accession>K8EVS1</accession>
<dbReference type="SMART" id="SM00332">
    <property type="entry name" value="PP2Cc"/>
    <property type="match status" value="1"/>
</dbReference>
<dbReference type="EMBL" id="FO082274">
    <property type="protein sequence ID" value="CCO16555.1"/>
    <property type="molecule type" value="Genomic_DNA"/>
</dbReference>
<dbReference type="Proteomes" id="UP000198341">
    <property type="component" value="Chromosome 5"/>
</dbReference>
<dbReference type="Pfam" id="PF00481">
    <property type="entry name" value="PP2C"/>
    <property type="match status" value="1"/>
</dbReference>
<dbReference type="RefSeq" id="XP_007512997.1">
    <property type="nucleotide sequence ID" value="XM_007512935.1"/>
</dbReference>
<gene>
    <name evidence="13" type="ORF">Bathy05g03300</name>
</gene>
<keyword evidence="7 9" id="KW-0904">Protein phosphatase</keyword>
<evidence type="ECO:0000256" key="4">
    <source>
        <dbReference type="ARBA" id="ARBA00022723"/>
    </source>
</evidence>
<evidence type="ECO:0000256" key="9">
    <source>
        <dbReference type="RuleBase" id="RU003465"/>
    </source>
</evidence>
<evidence type="ECO:0000256" key="6">
    <source>
        <dbReference type="ARBA" id="ARBA00022842"/>
    </source>
</evidence>
<dbReference type="InterPro" id="IPR001932">
    <property type="entry name" value="PPM-type_phosphatase-like_dom"/>
</dbReference>
<comment type="cofactor">
    <cofactor evidence="1">
        <name>Mn(2+)</name>
        <dbReference type="ChEBI" id="CHEBI:29035"/>
    </cofactor>
</comment>
<evidence type="ECO:0000259" key="12">
    <source>
        <dbReference type="PROSITE" id="PS51746"/>
    </source>
</evidence>
<feature type="compositionally biased region" description="Basic residues" evidence="11">
    <location>
        <begin position="534"/>
        <end position="543"/>
    </location>
</feature>
<dbReference type="InterPro" id="IPR000222">
    <property type="entry name" value="PP2C_BS"/>
</dbReference>
<dbReference type="PROSITE" id="PS51746">
    <property type="entry name" value="PPM_2"/>
    <property type="match status" value="1"/>
</dbReference>
<dbReference type="CDD" id="cd00143">
    <property type="entry name" value="PP2Cc"/>
    <property type="match status" value="1"/>
</dbReference>
<dbReference type="AlphaFoldDB" id="K8EVS1"/>
<keyword evidence="8" id="KW-0464">Manganese</keyword>
<evidence type="ECO:0000256" key="1">
    <source>
        <dbReference type="ARBA" id="ARBA00001936"/>
    </source>
</evidence>
<evidence type="ECO:0000256" key="2">
    <source>
        <dbReference type="ARBA" id="ARBA00001946"/>
    </source>
</evidence>
<feature type="compositionally biased region" description="Pro residues" evidence="11">
    <location>
        <begin position="518"/>
        <end position="532"/>
    </location>
</feature>
<keyword evidence="10" id="KW-0175">Coiled coil</keyword>
<dbReference type="eggNOG" id="KOG0698">
    <property type="taxonomic scope" value="Eukaryota"/>
</dbReference>
<evidence type="ECO:0000256" key="11">
    <source>
        <dbReference type="SAM" id="MobiDB-lite"/>
    </source>
</evidence>
<dbReference type="EC" id="3.1.3.16" evidence="3"/>
<proteinExistence type="inferred from homology"/>
<comment type="cofactor">
    <cofactor evidence="2">
        <name>Mg(2+)</name>
        <dbReference type="ChEBI" id="CHEBI:18420"/>
    </cofactor>
</comment>
<feature type="domain" description="PPM-type phosphatase" evidence="12">
    <location>
        <begin position="55"/>
        <end position="343"/>
    </location>
</feature>
<sequence>MASHRQRPPSDDHYSLRNYPHVRFAKSRKIQKGEDFEFCAPNARWVSKSILNRRRHRMNQNDAKEDETRMEDLSSCEFFFLSVFDGHGGKECADFCAKETLSSLLKALNSLEAELKKEEKQKVVEQNENPEDVFEYLLPQALKLAFENLDEKFLRKDIHSGCTATVVIVNGRNVTTAAVGDSLATLDVPNRKGTSRLSNEHRLDCSDGERKRIVESGGEVRPTEFEDGPNGERRGVGPLRVWPGGLAVSRSIGDRDGKKGGVIATPDVSRVLLERGANSSSGGVMACRIVVASDGLWDAATPKMVSAETRKMNCQNAAAALVKLSQKAKFDNRDDVTVVVVDLDYHDDDEDVKAHPFVGCGPSNNSDEASPRPFWPLAAKGNRDPDEYDELPSERNEKIRKEILEKIAMEKQREIEMERERLARERIALEEKKRKEKEEAMMFEEVVPKNAKNKSKNKNNAENKKNKKTAATTLTREDVGVQKNAKTKKENNKNIKNIKKKDPNNNDTTGVLPRAPMSIPPPLPTMSIPPPAQHQKKPNKNKKNAGGDDDGDDEKQRSDSPPKKKRNSKKNIVRKEPTMMQGGEPSSNNYNNNNNNSVADPLHVIFQNAVSLPPSPAQDHNRHHHQQANAAYDHRIVAPTTNNALNVMQQIGMIQGPPQQQQQQQQHPQVFKRKGKKERQRSKAKLAAAELAGAGAAHQHTAA</sequence>
<evidence type="ECO:0000256" key="7">
    <source>
        <dbReference type="ARBA" id="ARBA00022912"/>
    </source>
</evidence>
<protein>
    <recommendedName>
        <fullName evidence="3">protein-serine/threonine phosphatase</fullName>
        <ecNumber evidence="3">3.1.3.16</ecNumber>
    </recommendedName>
</protein>
<evidence type="ECO:0000313" key="13">
    <source>
        <dbReference type="EMBL" id="CCO16555.1"/>
    </source>
</evidence>
<evidence type="ECO:0000256" key="10">
    <source>
        <dbReference type="SAM" id="Coils"/>
    </source>
</evidence>
<keyword evidence="4" id="KW-0479">Metal-binding</keyword>
<comment type="similarity">
    <text evidence="9">Belongs to the PP2C family.</text>
</comment>
<dbReference type="OrthoDB" id="10264738at2759"/>
<dbReference type="SUPFAM" id="SSF81606">
    <property type="entry name" value="PP2C-like"/>
    <property type="match status" value="1"/>
</dbReference>
<keyword evidence="6" id="KW-0460">Magnesium</keyword>
<dbReference type="KEGG" id="bpg:Bathy05g03300"/>
<dbReference type="PANTHER" id="PTHR47992">
    <property type="entry name" value="PROTEIN PHOSPHATASE"/>
    <property type="match status" value="1"/>
</dbReference>
<keyword evidence="5 9" id="KW-0378">Hydrolase</keyword>
<feature type="compositionally biased region" description="Low complexity" evidence="11">
    <location>
        <begin position="655"/>
        <end position="666"/>
    </location>
</feature>
<dbReference type="InterPro" id="IPR036457">
    <property type="entry name" value="PPM-type-like_dom_sf"/>
</dbReference>
<dbReference type="Gene3D" id="3.60.40.10">
    <property type="entry name" value="PPM-type phosphatase domain"/>
    <property type="match status" value="1"/>
</dbReference>